<feature type="compositionally biased region" description="Basic and acidic residues" evidence="1">
    <location>
        <begin position="154"/>
        <end position="167"/>
    </location>
</feature>
<feature type="compositionally biased region" description="Acidic residues" evidence="1">
    <location>
        <begin position="352"/>
        <end position="363"/>
    </location>
</feature>
<feature type="compositionally biased region" description="Acidic residues" evidence="1">
    <location>
        <begin position="188"/>
        <end position="207"/>
    </location>
</feature>
<feature type="compositionally biased region" description="Acidic residues" evidence="1">
    <location>
        <begin position="37"/>
        <end position="48"/>
    </location>
</feature>
<organism evidence="3 4">
    <name type="scientific">Macrostomum lignano</name>
    <dbReference type="NCBI Taxonomy" id="282301"/>
    <lineage>
        <taxon>Eukaryota</taxon>
        <taxon>Metazoa</taxon>
        <taxon>Spiralia</taxon>
        <taxon>Lophotrochozoa</taxon>
        <taxon>Platyhelminthes</taxon>
        <taxon>Rhabditophora</taxon>
        <taxon>Macrostomorpha</taxon>
        <taxon>Macrostomida</taxon>
        <taxon>Macrostomidae</taxon>
        <taxon>Macrostomum</taxon>
    </lineage>
</organism>
<feature type="region of interest" description="Disordered" evidence="1">
    <location>
        <begin position="154"/>
        <end position="242"/>
    </location>
</feature>
<feature type="compositionally biased region" description="Low complexity" evidence="1">
    <location>
        <begin position="176"/>
        <end position="186"/>
    </location>
</feature>
<evidence type="ECO:0000313" key="3">
    <source>
        <dbReference type="Proteomes" id="UP000095280"/>
    </source>
</evidence>
<feature type="region of interest" description="Disordered" evidence="1">
    <location>
        <begin position="336"/>
        <end position="363"/>
    </location>
</feature>
<evidence type="ECO:0000256" key="2">
    <source>
        <dbReference type="SAM" id="SignalP"/>
    </source>
</evidence>
<evidence type="ECO:0000256" key="1">
    <source>
        <dbReference type="SAM" id="MobiDB-lite"/>
    </source>
</evidence>
<proteinExistence type="predicted"/>
<name>A0A1I8JF40_9PLAT</name>
<feature type="compositionally biased region" description="Low complexity" evidence="1">
    <location>
        <begin position="101"/>
        <end position="115"/>
    </location>
</feature>
<dbReference type="AlphaFoldDB" id="A0A1I8JF40"/>
<evidence type="ECO:0000313" key="4">
    <source>
        <dbReference type="WBParaSite" id="maker-uti_cns_0047196-snap-gene-0.14-mRNA-1"/>
    </source>
</evidence>
<protein>
    <submittedName>
        <fullName evidence="4">Retinitis pigmentosa 1-like 1 protein</fullName>
    </submittedName>
</protein>
<feature type="compositionally biased region" description="Low complexity" evidence="1">
    <location>
        <begin position="23"/>
        <end position="33"/>
    </location>
</feature>
<feature type="region of interest" description="Disordered" evidence="1">
    <location>
        <begin position="23"/>
        <end position="136"/>
    </location>
</feature>
<accession>A0A1I8JF40</accession>
<keyword evidence="3" id="KW-1185">Reference proteome</keyword>
<feature type="chain" id="PRO_5009321691" evidence="2">
    <location>
        <begin position="21"/>
        <end position="363"/>
    </location>
</feature>
<dbReference type="Proteomes" id="UP000095280">
    <property type="component" value="Unplaced"/>
</dbReference>
<dbReference type="WBParaSite" id="maker-uti_cns_0047196-snap-gene-0.14-mRNA-1">
    <property type="protein sequence ID" value="maker-uti_cns_0047196-snap-gene-0.14-mRNA-1"/>
    <property type="gene ID" value="maker-uti_cns_0047196-snap-gene-0.14"/>
</dbReference>
<feature type="compositionally biased region" description="Basic and acidic residues" evidence="1">
    <location>
        <begin position="221"/>
        <end position="233"/>
    </location>
</feature>
<sequence>MKPLLLTALLLLGLAAAASAFAASPADAEGSAATEEIANDLESVDNPDELEKSEYAPESEEELETKRSPAPDLEPTASRQRRIESSSRSRRTRRFLQRILDASPAAAEDSAATEEIGNDLGSVDKPNELEESEYAPISTIGALIVFLLKESEELEAKRSPAPDREPTARPQRRVKSSNSAASPAAPVEDSEATEEIANELESVDNPDELEKSEYAPESEELETKRSPAPDREPTASPKRRVRSSRLRRILSFFRRASWRSRRGSGSKSTAMSDSAAEWRRRRGRRFRGRLIRRLRSLADLLDGLNRTTVGCSTVDESQRRSLGRWARRLKPFLLPRKNSTAPIEAEPRSPEAVEEAVNDDSAE</sequence>
<reference evidence="4" key="1">
    <citation type="submission" date="2016-11" db="UniProtKB">
        <authorList>
            <consortium name="WormBaseParasite"/>
        </authorList>
    </citation>
    <scope>IDENTIFICATION</scope>
</reference>
<keyword evidence="2" id="KW-0732">Signal</keyword>
<feature type="signal peptide" evidence="2">
    <location>
        <begin position="1"/>
        <end position="20"/>
    </location>
</feature>